<sequence>MLEVSGLQAGYGLSQVLFDMHLTIKQGQVVSLIGRNGMGKTTTVKSIMGLLKPSAGSIRVHGREMRGATPYRIAQAGLGLVPEGRRAFGSLSVRENLLATAAGRRGKWDLARIYRLFPRLEERQDQLSKTLSGGEQQMLVVGRALMTNPQLLILDEATEGLAPVIRETIWNCLATLKDEGETILVIDKNLKEMARVVDRHHIIEKGRQVWQGTPAELAATPELSHRYLGV</sequence>
<accession>A0ABS3TWH1</accession>
<evidence type="ECO:0000313" key="7">
    <source>
        <dbReference type="EMBL" id="MBO3278021.1"/>
    </source>
</evidence>
<organism evidence="7 8">
    <name type="scientific">Pseudomonas schmalbachii</name>
    <dbReference type="NCBI Taxonomy" id="2816993"/>
    <lineage>
        <taxon>Bacteria</taxon>
        <taxon>Pseudomonadati</taxon>
        <taxon>Pseudomonadota</taxon>
        <taxon>Gammaproteobacteria</taxon>
        <taxon>Pseudomonadales</taxon>
        <taxon>Pseudomonadaceae</taxon>
        <taxon>Pseudomonas</taxon>
    </lineage>
</organism>
<dbReference type="InterPro" id="IPR017871">
    <property type="entry name" value="ABC_transporter-like_CS"/>
</dbReference>
<reference evidence="7 8" key="1">
    <citation type="submission" date="2020-12" db="EMBL/GenBank/DDBJ databases">
        <title>Pseudomonas schmalbachii sp. nov. isolated from millipede gut.</title>
        <authorList>
            <person name="Shelomi M."/>
        </authorList>
    </citation>
    <scope>NUCLEOTIDE SEQUENCE [LARGE SCALE GENOMIC DNA]</scope>
    <source>
        <strain evidence="7 8">Milli4</strain>
    </source>
</reference>
<comment type="caution">
    <text evidence="7">The sequence shown here is derived from an EMBL/GenBank/DDBJ whole genome shotgun (WGS) entry which is preliminary data.</text>
</comment>
<dbReference type="InterPro" id="IPR027417">
    <property type="entry name" value="P-loop_NTPase"/>
</dbReference>
<evidence type="ECO:0000256" key="4">
    <source>
        <dbReference type="ARBA" id="ARBA00022840"/>
    </source>
</evidence>
<keyword evidence="8" id="KW-1185">Reference proteome</keyword>
<dbReference type="PANTHER" id="PTHR43820:SF2">
    <property type="entry name" value="ABC TRANSPORTER ATP-BINDING PROTEIN"/>
    <property type="match status" value="1"/>
</dbReference>
<dbReference type="EMBL" id="JAELYA010000011">
    <property type="protein sequence ID" value="MBO3278021.1"/>
    <property type="molecule type" value="Genomic_DNA"/>
</dbReference>
<dbReference type="InterPro" id="IPR052156">
    <property type="entry name" value="BCAA_Transport_ATP-bd_LivF"/>
</dbReference>
<gene>
    <name evidence="7" type="ORF">JFY56_22620</name>
</gene>
<dbReference type="SUPFAM" id="SSF52540">
    <property type="entry name" value="P-loop containing nucleoside triphosphate hydrolases"/>
    <property type="match status" value="1"/>
</dbReference>
<keyword evidence="2" id="KW-0813">Transport</keyword>
<dbReference type="PANTHER" id="PTHR43820">
    <property type="entry name" value="HIGH-AFFINITY BRANCHED-CHAIN AMINO ACID TRANSPORT ATP-BINDING PROTEIN LIVF"/>
    <property type="match status" value="1"/>
</dbReference>
<evidence type="ECO:0000256" key="2">
    <source>
        <dbReference type="ARBA" id="ARBA00022448"/>
    </source>
</evidence>
<dbReference type="GO" id="GO:0005524">
    <property type="term" value="F:ATP binding"/>
    <property type="evidence" value="ECO:0007669"/>
    <property type="project" value="UniProtKB-KW"/>
</dbReference>
<dbReference type="Gene3D" id="3.40.50.300">
    <property type="entry name" value="P-loop containing nucleotide triphosphate hydrolases"/>
    <property type="match status" value="1"/>
</dbReference>
<dbReference type="InterPro" id="IPR003593">
    <property type="entry name" value="AAA+_ATPase"/>
</dbReference>
<proteinExistence type="inferred from homology"/>
<evidence type="ECO:0000259" key="6">
    <source>
        <dbReference type="PROSITE" id="PS50893"/>
    </source>
</evidence>
<dbReference type="Proteomes" id="UP000669060">
    <property type="component" value="Unassembled WGS sequence"/>
</dbReference>
<name>A0ABS3TWH1_9PSED</name>
<dbReference type="SMART" id="SM00382">
    <property type="entry name" value="AAA"/>
    <property type="match status" value="1"/>
</dbReference>
<dbReference type="PROSITE" id="PS00211">
    <property type="entry name" value="ABC_TRANSPORTER_1"/>
    <property type="match status" value="1"/>
</dbReference>
<keyword evidence="5" id="KW-0029">Amino-acid transport</keyword>
<dbReference type="CDD" id="cd03224">
    <property type="entry name" value="ABC_TM1139_LivF_branched"/>
    <property type="match status" value="1"/>
</dbReference>
<feature type="domain" description="ABC transporter" evidence="6">
    <location>
        <begin position="2"/>
        <end position="230"/>
    </location>
</feature>
<evidence type="ECO:0000313" key="8">
    <source>
        <dbReference type="Proteomes" id="UP000669060"/>
    </source>
</evidence>
<dbReference type="PROSITE" id="PS50893">
    <property type="entry name" value="ABC_TRANSPORTER_2"/>
    <property type="match status" value="1"/>
</dbReference>
<keyword evidence="3" id="KW-0547">Nucleotide-binding</keyword>
<evidence type="ECO:0000256" key="5">
    <source>
        <dbReference type="ARBA" id="ARBA00022970"/>
    </source>
</evidence>
<dbReference type="Pfam" id="PF00005">
    <property type="entry name" value="ABC_tran"/>
    <property type="match status" value="1"/>
</dbReference>
<keyword evidence="4 7" id="KW-0067">ATP-binding</keyword>
<dbReference type="InterPro" id="IPR003439">
    <property type="entry name" value="ABC_transporter-like_ATP-bd"/>
</dbReference>
<comment type="similarity">
    <text evidence="1">Belongs to the ABC transporter superfamily.</text>
</comment>
<evidence type="ECO:0000256" key="1">
    <source>
        <dbReference type="ARBA" id="ARBA00005417"/>
    </source>
</evidence>
<evidence type="ECO:0000256" key="3">
    <source>
        <dbReference type="ARBA" id="ARBA00022741"/>
    </source>
</evidence>
<protein>
    <submittedName>
        <fullName evidence="7">ABC transporter ATP-binding protein</fullName>
    </submittedName>
</protein>
<dbReference type="RefSeq" id="WP_208316451.1">
    <property type="nucleotide sequence ID" value="NZ_JAELYA010000011.1"/>
</dbReference>